<dbReference type="EMBL" id="AKHW03000635">
    <property type="protein sequence ID" value="KYO45135.1"/>
    <property type="molecule type" value="Genomic_DNA"/>
</dbReference>
<keyword evidence="2" id="KW-1185">Reference proteome</keyword>
<organism evidence="1 2">
    <name type="scientific">Alligator mississippiensis</name>
    <name type="common">American alligator</name>
    <dbReference type="NCBI Taxonomy" id="8496"/>
    <lineage>
        <taxon>Eukaryota</taxon>
        <taxon>Metazoa</taxon>
        <taxon>Chordata</taxon>
        <taxon>Craniata</taxon>
        <taxon>Vertebrata</taxon>
        <taxon>Euteleostomi</taxon>
        <taxon>Archelosauria</taxon>
        <taxon>Archosauria</taxon>
        <taxon>Crocodylia</taxon>
        <taxon>Alligatoridae</taxon>
        <taxon>Alligatorinae</taxon>
        <taxon>Alligator</taxon>
    </lineage>
</organism>
<dbReference type="Proteomes" id="UP000050525">
    <property type="component" value="Unassembled WGS sequence"/>
</dbReference>
<reference evidence="1 2" key="1">
    <citation type="journal article" date="2012" name="Genome Biol.">
        <title>Sequencing three crocodilian genomes to illuminate the evolution of archosaurs and amniotes.</title>
        <authorList>
            <person name="St John J.A."/>
            <person name="Braun E.L."/>
            <person name="Isberg S.R."/>
            <person name="Miles L.G."/>
            <person name="Chong A.Y."/>
            <person name="Gongora J."/>
            <person name="Dalzell P."/>
            <person name="Moran C."/>
            <person name="Bed'hom B."/>
            <person name="Abzhanov A."/>
            <person name="Burgess S.C."/>
            <person name="Cooksey A.M."/>
            <person name="Castoe T.A."/>
            <person name="Crawford N.G."/>
            <person name="Densmore L.D."/>
            <person name="Drew J.C."/>
            <person name="Edwards S.V."/>
            <person name="Faircloth B.C."/>
            <person name="Fujita M.K."/>
            <person name="Greenwold M.J."/>
            <person name="Hoffmann F.G."/>
            <person name="Howard J.M."/>
            <person name="Iguchi T."/>
            <person name="Janes D.E."/>
            <person name="Khan S.Y."/>
            <person name="Kohno S."/>
            <person name="de Koning A.J."/>
            <person name="Lance S.L."/>
            <person name="McCarthy F.M."/>
            <person name="McCormack J.E."/>
            <person name="Merchant M.E."/>
            <person name="Peterson D.G."/>
            <person name="Pollock D.D."/>
            <person name="Pourmand N."/>
            <person name="Raney B.J."/>
            <person name="Roessler K.A."/>
            <person name="Sanford J.R."/>
            <person name="Sawyer R.H."/>
            <person name="Schmidt C.J."/>
            <person name="Triplett E.W."/>
            <person name="Tuberville T.D."/>
            <person name="Venegas-Anaya M."/>
            <person name="Howard J.T."/>
            <person name="Jarvis E.D."/>
            <person name="Guillette L.J.Jr."/>
            <person name="Glenn T.C."/>
            <person name="Green R.E."/>
            <person name="Ray D.A."/>
        </authorList>
    </citation>
    <scope>NUCLEOTIDE SEQUENCE [LARGE SCALE GENOMIC DNA]</scope>
    <source>
        <strain evidence="1">KSC_2009_1</strain>
    </source>
</reference>
<dbReference type="AlphaFoldDB" id="A0A151P8S1"/>
<accession>A0A151P8S1</accession>
<evidence type="ECO:0000313" key="2">
    <source>
        <dbReference type="Proteomes" id="UP000050525"/>
    </source>
</evidence>
<comment type="caution">
    <text evidence="1">The sequence shown here is derived from an EMBL/GenBank/DDBJ whole genome shotgun (WGS) entry which is preliminary data.</text>
</comment>
<gene>
    <name evidence="1" type="ORF">Y1Q_0007424</name>
</gene>
<evidence type="ECO:0000313" key="1">
    <source>
        <dbReference type="EMBL" id="KYO45135.1"/>
    </source>
</evidence>
<sequence length="128" mass="13838">MGAGAETWPEVQLMGGYLLQPEVQLAELLPGDFSEQTKTGSHALVRAGSALPAHSVLRGGQQHCSCITFNLAGPHAEHSTWLARAIRHKVQAAKSSTVMVFAFSHSTSIMEHNHPTIRESAREESLLV</sequence>
<proteinExistence type="predicted"/>
<protein>
    <submittedName>
        <fullName evidence="1">Uncharacterized protein</fullName>
    </submittedName>
</protein>
<name>A0A151P8S1_ALLMI</name>